<keyword evidence="3" id="KW-1185">Reference proteome</keyword>
<dbReference type="CDD" id="cd01949">
    <property type="entry name" value="GGDEF"/>
    <property type="match status" value="1"/>
</dbReference>
<dbReference type="Pfam" id="PF00990">
    <property type="entry name" value="GGDEF"/>
    <property type="match status" value="1"/>
</dbReference>
<dbReference type="InterPro" id="IPR043128">
    <property type="entry name" value="Rev_trsase/Diguanyl_cyclase"/>
</dbReference>
<dbReference type="PROSITE" id="PS50887">
    <property type="entry name" value="GGDEF"/>
    <property type="match status" value="1"/>
</dbReference>
<dbReference type="EMBL" id="MLAW01000048">
    <property type="protein sequence ID" value="OJJ20653.1"/>
    <property type="molecule type" value="Genomic_DNA"/>
</dbReference>
<dbReference type="InterPro" id="IPR029787">
    <property type="entry name" value="Nucleotide_cyclase"/>
</dbReference>
<feature type="domain" description="GGDEF" evidence="1">
    <location>
        <begin position="53"/>
        <end position="186"/>
    </location>
</feature>
<dbReference type="PANTHER" id="PTHR45138:SF9">
    <property type="entry name" value="DIGUANYLATE CYCLASE DGCM-RELATED"/>
    <property type="match status" value="1"/>
</dbReference>
<evidence type="ECO:0000313" key="3">
    <source>
        <dbReference type="Proteomes" id="UP000183940"/>
    </source>
</evidence>
<dbReference type="InterPro" id="IPR050469">
    <property type="entry name" value="Diguanylate_Cyclase"/>
</dbReference>
<proteinExistence type="predicted"/>
<evidence type="ECO:0000313" key="2">
    <source>
        <dbReference type="EMBL" id="OJJ20653.1"/>
    </source>
</evidence>
<dbReference type="Proteomes" id="UP000183940">
    <property type="component" value="Unassembled WGS sequence"/>
</dbReference>
<dbReference type="GO" id="GO:0005886">
    <property type="term" value="C:plasma membrane"/>
    <property type="evidence" value="ECO:0007669"/>
    <property type="project" value="TreeGrafter"/>
</dbReference>
<sequence length="186" mass="21210">MEIILEAITEHADFIEEQSHQESIHDSLTQLYNRHHLEEVLERELNRAKGYHLCLEVVMIDIDYFKVFNDTFGHDAGDKVLQAVGQCLQKQVEQIGSAFRYGGEELTLVLPDRSLEETAEFAEQVRQEVKNLEVHHQGQQLAPVTISLGVACYPMHGSTPRELIKAADVALYQAKKQGRDRVILYP</sequence>
<accession>A0A1L9QLS8</accession>
<dbReference type="Gene3D" id="3.30.70.270">
    <property type="match status" value="1"/>
</dbReference>
<dbReference type="GO" id="GO:1902201">
    <property type="term" value="P:negative regulation of bacterial-type flagellum-dependent cell motility"/>
    <property type="evidence" value="ECO:0007669"/>
    <property type="project" value="TreeGrafter"/>
</dbReference>
<dbReference type="AlphaFoldDB" id="A0A1L9QLS8"/>
<organism evidence="2 3">
    <name type="scientific">Roseofilum reptotaenium AO1-A</name>
    <dbReference type="NCBI Taxonomy" id="1925591"/>
    <lineage>
        <taxon>Bacteria</taxon>
        <taxon>Bacillati</taxon>
        <taxon>Cyanobacteriota</taxon>
        <taxon>Cyanophyceae</taxon>
        <taxon>Desertifilales</taxon>
        <taxon>Desertifilaceae</taxon>
        <taxon>Roseofilum</taxon>
    </lineage>
</organism>
<dbReference type="NCBIfam" id="TIGR00254">
    <property type="entry name" value="GGDEF"/>
    <property type="match status" value="1"/>
</dbReference>
<dbReference type="GO" id="GO:0052621">
    <property type="term" value="F:diguanylate cyclase activity"/>
    <property type="evidence" value="ECO:0007669"/>
    <property type="project" value="TreeGrafter"/>
</dbReference>
<dbReference type="PANTHER" id="PTHR45138">
    <property type="entry name" value="REGULATORY COMPONENTS OF SENSORY TRANSDUCTION SYSTEM"/>
    <property type="match status" value="1"/>
</dbReference>
<dbReference type="STRING" id="1925591.BI308_20845"/>
<dbReference type="GO" id="GO:0043709">
    <property type="term" value="P:cell adhesion involved in single-species biofilm formation"/>
    <property type="evidence" value="ECO:0007669"/>
    <property type="project" value="TreeGrafter"/>
</dbReference>
<dbReference type="SMART" id="SM00267">
    <property type="entry name" value="GGDEF"/>
    <property type="match status" value="1"/>
</dbReference>
<protein>
    <recommendedName>
        <fullName evidence="1">GGDEF domain-containing protein</fullName>
    </recommendedName>
</protein>
<dbReference type="FunFam" id="3.30.70.270:FF:000001">
    <property type="entry name" value="Diguanylate cyclase domain protein"/>
    <property type="match status" value="1"/>
</dbReference>
<dbReference type="InterPro" id="IPR000160">
    <property type="entry name" value="GGDEF_dom"/>
</dbReference>
<dbReference type="SUPFAM" id="SSF55073">
    <property type="entry name" value="Nucleotide cyclase"/>
    <property type="match status" value="1"/>
</dbReference>
<comment type="caution">
    <text evidence="2">The sequence shown here is derived from an EMBL/GenBank/DDBJ whole genome shotgun (WGS) entry which is preliminary data.</text>
</comment>
<evidence type="ECO:0000259" key="1">
    <source>
        <dbReference type="PROSITE" id="PS50887"/>
    </source>
</evidence>
<reference evidence="2" key="1">
    <citation type="submission" date="2016-10" db="EMBL/GenBank/DDBJ databases">
        <title>CRISPR-Cas defence system in Roseofilum reptotaenium: evidence of a bacteriophage-cyanobacterium arms race in the coral black band disease.</title>
        <authorList>
            <person name="Buerger P."/>
            <person name="Wood-Charlson E.M."/>
            <person name="Weynberg K.D."/>
            <person name="Willis B."/>
            <person name="Van Oppen M.J."/>
        </authorList>
    </citation>
    <scope>NUCLEOTIDE SEQUENCE [LARGE SCALE GENOMIC DNA]</scope>
    <source>
        <strain evidence="2">AO1-A</strain>
    </source>
</reference>
<name>A0A1L9QLS8_9CYAN</name>
<gene>
    <name evidence="2" type="ORF">BI308_20845</name>
</gene>